<dbReference type="EMBL" id="JBHSWN010000001">
    <property type="protein sequence ID" value="MFC6790829.1"/>
    <property type="molecule type" value="Genomic_DNA"/>
</dbReference>
<reference evidence="3" key="1">
    <citation type="journal article" date="2019" name="Int. J. Syst. Evol. Microbiol.">
        <title>The Global Catalogue of Microorganisms (GCM) 10K type strain sequencing project: providing services to taxonomists for standard genome sequencing and annotation.</title>
        <authorList>
            <consortium name="The Broad Institute Genomics Platform"/>
            <consortium name="The Broad Institute Genome Sequencing Center for Infectious Disease"/>
            <person name="Wu L."/>
            <person name="Ma J."/>
        </authorList>
    </citation>
    <scope>NUCLEOTIDE SEQUENCE [LARGE SCALE GENOMIC DNA]</scope>
    <source>
        <strain evidence="3">CCUG 48316</strain>
    </source>
</reference>
<evidence type="ECO:0000313" key="2">
    <source>
        <dbReference type="EMBL" id="MFC6790829.1"/>
    </source>
</evidence>
<dbReference type="Pfam" id="PF05443">
    <property type="entry name" value="ROS_MUCR"/>
    <property type="match status" value="1"/>
</dbReference>
<accession>A0ABW2BM56</accession>
<dbReference type="InterPro" id="IPR041920">
    <property type="entry name" value="ROS/MUCR_sf"/>
</dbReference>
<organism evidence="2 3">
    <name type="scientific">Methylobacterium komagatae</name>
    <dbReference type="NCBI Taxonomy" id="374425"/>
    <lineage>
        <taxon>Bacteria</taxon>
        <taxon>Pseudomonadati</taxon>
        <taxon>Pseudomonadota</taxon>
        <taxon>Alphaproteobacteria</taxon>
        <taxon>Hyphomicrobiales</taxon>
        <taxon>Methylobacteriaceae</taxon>
        <taxon>Methylobacterium</taxon>
    </lineage>
</organism>
<protein>
    <submittedName>
        <fullName evidence="2">MucR family transcriptional regulator</fullName>
    </submittedName>
</protein>
<sequence length="129" mass="13471">MASDIVVAYVAHNHVATSDLPALIGKVHAALLALAEGGVAPAEEAAPAITAAQIRKSVQHDRLISFIDGRAYKTLKRHLTANGLTPDAYRARFGLPSDYPMVAAAYSERRSSLAKAHGLGSQGGARLAS</sequence>
<dbReference type="InterPro" id="IPR008807">
    <property type="entry name" value="ROS_MUCR"/>
</dbReference>
<proteinExistence type="inferred from homology"/>
<gene>
    <name evidence="2" type="ORF">ACFQE0_15130</name>
</gene>
<dbReference type="RefSeq" id="WP_378971059.1">
    <property type="nucleotide sequence ID" value="NZ_JBHSWN010000001.1"/>
</dbReference>
<comment type="similarity">
    <text evidence="1">Belongs to the ros/MucR family.</text>
</comment>
<dbReference type="Proteomes" id="UP001596292">
    <property type="component" value="Unassembled WGS sequence"/>
</dbReference>
<name>A0ABW2BM56_9HYPH</name>
<dbReference type="Gene3D" id="1.10.10.1550">
    <property type="entry name" value="ROS/MUCR transcriptional regulator protein"/>
    <property type="match status" value="1"/>
</dbReference>
<comment type="caution">
    <text evidence="2">The sequence shown here is derived from an EMBL/GenBank/DDBJ whole genome shotgun (WGS) entry which is preliminary data.</text>
</comment>
<keyword evidence="3" id="KW-1185">Reference proteome</keyword>
<evidence type="ECO:0000313" key="3">
    <source>
        <dbReference type="Proteomes" id="UP001596292"/>
    </source>
</evidence>
<evidence type="ECO:0000256" key="1">
    <source>
        <dbReference type="ARBA" id="ARBA00007031"/>
    </source>
</evidence>